<comment type="caution">
    <text evidence="8">The sequence shown here is derived from an EMBL/GenBank/DDBJ whole genome shotgun (WGS) entry which is preliminary data.</text>
</comment>
<sequence>MIATPQSPVKFNPFAPGFREDPYTTYQGLRQQNPIHNTLDMWVMTKYQDIIQVLNSDAVSVNYIPQYVVQQKVGDIPGLVELGQKAIVFTDPPDHARLRRLAGQAFSNTNINAHTAHVQQLIAELVAPKIPEESFDFAQIAHQIPLYTLSHLLGIPQEYIKTIDEYIHRVRSILEPSLLTKMRIRRIEQDLQSCLAIFQEIIDYRKTHLGDDLLSKLIQARVGEDRLSDSELGIACVMTYVAGHETSKGLLTNGVLAFMQHPEQWQIFREGKATSKQVINEILRFDPPLQQTVRLAVSDLQVGSHNIRKGEKMLLCLASANRDEDRFDNADTFDITRDAAAQIAFGHGIHNCLGQTIARLEGQLLFTYLCEHVREMKFGANDYRWHPEGFITRTLTYLPVSFIPASYVSSTDMKNPSPNLSPTGGEALKI</sequence>
<evidence type="ECO:0000256" key="1">
    <source>
        <dbReference type="ARBA" id="ARBA00010617"/>
    </source>
</evidence>
<dbReference type="InterPro" id="IPR036396">
    <property type="entry name" value="Cyt_P450_sf"/>
</dbReference>
<protein>
    <recommendedName>
        <fullName evidence="10">Cytochrome</fullName>
    </recommendedName>
</protein>
<dbReference type="SUPFAM" id="SSF48264">
    <property type="entry name" value="Cytochrome P450"/>
    <property type="match status" value="1"/>
</dbReference>
<dbReference type="Gene3D" id="1.10.630.10">
    <property type="entry name" value="Cytochrome P450"/>
    <property type="match status" value="1"/>
</dbReference>
<evidence type="ECO:0008006" key="10">
    <source>
        <dbReference type="Google" id="ProtNLM"/>
    </source>
</evidence>
<gene>
    <name evidence="8" type="ORF">A6770_05230</name>
</gene>
<dbReference type="Proteomes" id="UP000252107">
    <property type="component" value="Unassembled WGS sequence"/>
</dbReference>
<dbReference type="GO" id="GO:0016705">
    <property type="term" value="F:oxidoreductase activity, acting on paired donors, with incorporation or reduction of molecular oxygen"/>
    <property type="evidence" value="ECO:0007669"/>
    <property type="project" value="InterPro"/>
</dbReference>
<organism evidence="8 9">
    <name type="scientific">Nostoc minutum NIES-26</name>
    <dbReference type="NCBI Taxonomy" id="1844469"/>
    <lineage>
        <taxon>Bacteria</taxon>
        <taxon>Bacillati</taxon>
        <taxon>Cyanobacteriota</taxon>
        <taxon>Cyanophyceae</taxon>
        <taxon>Nostocales</taxon>
        <taxon>Nostocaceae</taxon>
        <taxon>Nostoc</taxon>
    </lineage>
</organism>
<keyword evidence="6 7" id="KW-0503">Monooxygenase</keyword>
<comment type="similarity">
    <text evidence="1 7">Belongs to the cytochrome P450 family.</text>
</comment>
<dbReference type="GO" id="GO:0004497">
    <property type="term" value="F:monooxygenase activity"/>
    <property type="evidence" value="ECO:0007669"/>
    <property type="project" value="UniProtKB-KW"/>
</dbReference>
<evidence type="ECO:0000313" key="9">
    <source>
        <dbReference type="Proteomes" id="UP000252107"/>
    </source>
</evidence>
<dbReference type="InterPro" id="IPR001128">
    <property type="entry name" value="Cyt_P450"/>
</dbReference>
<dbReference type="PANTHER" id="PTHR46696:SF1">
    <property type="entry name" value="CYTOCHROME P450 YJIB-RELATED"/>
    <property type="match status" value="1"/>
</dbReference>
<dbReference type="FunFam" id="1.10.630.10:FF:000018">
    <property type="entry name" value="Cytochrome P450 monooxygenase"/>
    <property type="match status" value="1"/>
</dbReference>
<reference evidence="8" key="1">
    <citation type="submission" date="2016-04" db="EMBL/GenBank/DDBJ databases">
        <authorList>
            <person name="Tabuchi Yagui T.R."/>
        </authorList>
    </citation>
    <scope>NUCLEOTIDE SEQUENCE [LARGE SCALE GENOMIC DNA]</scope>
    <source>
        <strain evidence="8">NIES-26</strain>
    </source>
</reference>
<name>A0A367Q5W2_9NOSO</name>
<dbReference type="AlphaFoldDB" id="A0A367Q5W2"/>
<keyword evidence="5 7" id="KW-0408">Iron</keyword>
<dbReference type="InterPro" id="IPR002397">
    <property type="entry name" value="Cyt_P450_B"/>
</dbReference>
<accession>A0A367Q5W2</accession>
<dbReference type="EMBL" id="LXQD01000339">
    <property type="protein sequence ID" value="RCJ19549.1"/>
    <property type="molecule type" value="Genomic_DNA"/>
</dbReference>
<dbReference type="GO" id="GO:0020037">
    <property type="term" value="F:heme binding"/>
    <property type="evidence" value="ECO:0007669"/>
    <property type="project" value="InterPro"/>
</dbReference>
<evidence type="ECO:0000256" key="4">
    <source>
        <dbReference type="ARBA" id="ARBA00023002"/>
    </source>
</evidence>
<evidence type="ECO:0000256" key="5">
    <source>
        <dbReference type="ARBA" id="ARBA00023004"/>
    </source>
</evidence>
<keyword evidence="2 7" id="KW-0349">Heme</keyword>
<dbReference type="GO" id="GO:0005506">
    <property type="term" value="F:iron ion binding"/>
    <property type="evidence" value="ECO:0007669"/>
    <property type="project" value="InterPro"/>
</dbReference>
<evidence type="ECO:0000313" key="8">
    <source>
        <dbReference type="EMBL" id="RCJ19549.1"/>
    </source>
</evidence>
<evidence type="ECO:0000256" key="6">
    <source>
        <dbReference type="ARBA" id="ARBA00023033"/>
    </source>
</evidence>
<dbReference type="InterPro" id="IPR017972">
    <property type="entry name" value="Cyt_P450_CS"/>
</dbReference>
<dbReference type="PRINTS" id="PR00385">
    <property type="entry name" value="P450"/>
</dbReference>
<keyword evidence="9" id="KW-1185">Reference proteome</keyword>
<dbReference type="CDD" id="cd20625">
    <property type="entry name" value="CYP164-like"/>
    <property type="match status" value="1"/>
</dbReference>
<dbReference type="PROSITE" id="PS00086">
    <property type="entry name" value="CYTOCHROME_P450"/>
    <property type="match status" value="1"/>
</dbReference>
<evidence type="ECO:0000256" key="3">
    <source>
        <dbReference type="ARBA" id="ARBA00022723"/>
    </source>
</evidence>
<evidence type="ECO:0000256" key="2">
    <source>
        <dbReference type="ARBA" id="ARBA00022617"/>
    </source>
</evidence>
<keyword evidence="4 7" id="KW-0560">Oxidoreductase</keyword>
<keyword evidence="3 7" id="KW-0479">Metal-binding</keyword>
<proteinExistence type="inferred from homology"/>
<evidence type="ECO:0000256" key="7">
    <source>
        <dbReference type="RuleBase" id="RU000461"/>
    </source>
</evidence>
<dbReference type="Pfam" id="PF00067">
    <property type="entry name" value="p450"/>
    <property type="match status" value="1"/>
</dbReference>
<dbReference type="PANTHER" id="PTHR46696">
    <property type="entry name" value="P450, PUTATIVE (EUROFUNG)-RELATED"/>
    <property type="match status" value="1"/>
</dbReference>
<dbReference type="PRINTS" id="PR00359">
    <property type="entry name" value="BP450"/>
</dbReference>